<dbReference type="AlphaFoldDB" id="X0UNK5"/>
<dbReference type="SUPFAM" id="SSF48310">
    <property type="entry name" value="Aldehyde ferredoxin oxidoreductase, C-terminal domains"/>
    <property type="match status" value="1"/>
</dbReference>
<dbReference type="EMBL" id="BARS01028338">
    <property type="protein sequence ID" value="GAG07265.1"/>
    <property type="molecule type" value="Genomic_DNA"/>
</dbReference>
<evidence type="ECO:0000313" key="2">
    <source>
        <dbReference type="EMBL" id="GAG07265.1"/>
    </source>
</evidence>
<dbReference type="InterPro" id="IPR013985">
    <property type="entry name" value="Ald_Fedxn_OxRdtase_dom3"/>
</dbReference>
<dbReference type="Pfam" id="PF01314">
    <property type="entry name" value="AFOR_C"/>
    <property type="match status" value="1"/>
</dbReference>
<sequence length="210" mass="23114">RGTAEFAVQVKGQEAPLHDPRIKFALNLGYATSPTGADHMHNIHDNQFASESGLEDVRSLGVLEPLPFDYLGPEKIRLAKYHIDWQVFHNCLGLCAFMPYSKEHVREIVEGVTGWNSTVFELIKAGERALAMARVFNRIHGLTAEDDVAHPRFSSPMRSGGPATGVEVPAEEMAGAIELYYEMCGWDKETGAPTAAKLHELGIGWVADLL</sequence>
<dbReference type="GO" id="GO:0051536">
    <property type="term" value="F:iron-sulfur cluster binding"/>
    <property type="evidence" value="ECO:0007669"/>
    <property type="project" value="InterPro"/>
</dbReference>
<dbReference type="Gene3D" id="1.10.599.10">
    <property type="entry name" value="Aldehyde Ferredoxin Oxidoreductase Protein, subunit A, domain 3"/>
    <property type="match status" value="1"/>
</dbReference>
<dbReference type="InterPro" id="IPR036021">
    <property type="entry name" value="Tungsten_al_ferr_oxy-like_C"/>
</dbReference>
<dbReference type="InterPro" id="IPR051919">
    <property type="entry name" value="W-dependent_AOR"/>
</dbReference>
<reference evidence="2" key="1">
    <citation type="journal article" date="2014" name="Front. Microbiol.">
        <title>High frequency of phylogenetically diverse reductive dehalogenase-homologous genes in deep subseafloor sedimentary metagenomes.</title>
        <authorList>
            <person name="Kawai M."/>
            <person name="Futagami T."/>
            <person name="Toyoda A."/>
            <person name="Takaki Y."/>
            <person name="Nishi S."/>
            <person name="Hori S."/>
            <person name="Arai W."/>
            <person name="Tsubouchi T."/>
            <person name="Morono Y."/>
            <person name="Uchiyama I."/>
            <person name="Ito T."/>
            <person name="Fujiyama A."/>
            <person name="Inagaki F."/>
            <person name="Takami H."/>
        </authorList>
    </citation>
    <scope>NUCLEOTIDE SEQUENCE</scope>
    <source>
        <strain evidence="2">Expedition CK06-06</strain>
    </source>
</reference>
<dbReference type="PANTHER" id="PTHR30038">
    <property type="entry name" value="ALDEHYDE FERREDOXIN OXIDOREDUCTASE"/>
    <property type="match status" value="1"/>
</dbReference>
<organism evidence="2">
    <name type="scientific">marine sediment metagenome</name>
    <dbReference type="NCBI Taxonomy" id="412755"/>
    <lineage>
        <taxon>unclassified sequences</taxon>
        <taxon>metagenomes</taxon>
        <taxon>ecological metagenomes</taxon>
    </lineage>
</organism>
<proteinExistence type="predicted"/>
<evidence type="ECO:0000259" key="1">
    <source>
        <dbReference type="Pfam" id="PF01314"/>
    </source>
</evidence>
<name>X0UNK5_9ZZZZ</name>
<accession>X0UNK5</accession>
<gene>
    <name evidence="2" type="ORF">S01H1_44425</name>
</gene>
<dbReference type="InterPro" id="IPR001203">
    <property type="entry name" value="OxRdtase_Ald_Fedxn_C"/>
</dbReference>
<feature type="domain" description="Aldehyde ferredoxin oxidoreductase C-terminal" evidence="1">
    <location>
        <begin position="3"/>
        <end position="203"/>
    </location>
</feature>
<dbReference type="PANTHER" id="PTHR30038:SF0">
    <property type="entry name" value="TUNGSTEN-CONTAINING ALDEHYDE FERREDOXIN OXIDOREDUCTASE"/>
    <property type="match status" value="1"/>
</dbReference>
<dbReference type="GO" id="GO:0016625">
    <property type="term" value="F:oxidoreductase activity, acting on the aldehyde or oxo group of donors, iron-sulfur protein as acceptor"/>
    <property type="evidence" value="ECO:0007669"/>
    <property type="project" value="InterPro"/>
</dbReference>
<dbReference type="GO" id="GO:0009055">
    <property type="term" value="F:electron transfer activity"/>
    <property type="evidence" value="ECO:0007669"/>
    <property type="project" value="InterPro"/>
</dbReference>
<protein>
    <recommendedName>
        <fullName evidence="1">Aldehyde ferredoxin oxidoreductase C-terminal domain-containing protein</fullName>
    </recommendedName>
</protein>
<feature type="non-terminal residue" evidence="2">
    <location>
        <position position="1"/>
    </location>
</feature>
<comment type="caution">
    <text evidence="2">The sequence shown here is derived from an EMBL/GenBank/DDBJ whole genome shotgun (WGS) entry which is preliminary data.</text>
</comment>